<name>A0ACB8ZFK8_9ASTR</name>
<sequence>MNRIFTHSGRIGGHLKYTRRLGRRPSRRSTTGRKKISSLAADVHIYNRLIPIHFDFSSDVRISSGTALILLSPIVVSGAAYGYRAVL</sequence>
<dbReference type="EMBL" id="CM042043">
    <property type="protein sequence ID" value="KAI3696105.1"/>
    <property type="molecule type" value="Genomic_DNA"/>
</dbReference>
<organism evidence="1 2">
    <name type="scientific">Smallanthus sonchifolius</name>
    <dbReference type="NCBI Taxonomy" id="185202"/>
    <lineage>
        <taxon>Eukaryota</taxon>
        <taxon>Viridiplantae</taxon>
        <taxon>Streptophyta</taxon>
        <taxon>Embryophyta</taxon>
        <taxon>Tracheophyta</taxon>
        <taxon>Spermatophyta</taxon>
        <taxon>Magnoliopsida</taxon>
        <taxon>eudicotyledons</taxon>
        <taxon>Gunneridae</taxon>
        <taxon>Pentapetalae</taxon>
        <taxon>asterids</taxon>
        <taxon>campanulids</taxon>
        <taxon>Asterales</taxon>
        <taxon>Asteraceae</taxon>
        <taxon>Asteroideae</taxon>
        <taxon>Heliantheae alliance</taxon>
        <taxon>Millerieae</taxon>
        <taxon>Smallanthus</taxon>
    </lineage>
</organism>
<dbReference type="Proteomes" id="UP001056120">
    <property type="component" value="Linkage Group LG26"/>
</dbReference>
<proteinExistence type="predicted"/>
<evidence type="ECO:0000313" key="1">
    <source>
        <dbReference type="EMBL" id="KAI3696105.1"/>
    </source>
</evidence>
<protein>
    <submittedName>
        <fullName evidence="1">Uncharacterized protein</fullName>
    </submittedName>
</protein>
<comment type="caution">
    <text evidence="1">The sequence shown here is derived from an EMBL/GenBank/DDBJ whole genome shotgun (WGS) entry which is preliminary data.</text>
</comment>
<evidence type="ECO:0000313" key="2">
    <source>
        <dbReference type="Proteomes" id="UP001056120"/>
    </source>
</evidence>
<gene>
    <name evidence="1" type="ORF">L1987_79114</name>
</gene>
<keyword evidence="2" id="KW-1185">Reference proteome</keyword>
<reference evidence="2" key="1">
    <citation type="journal article" date="2022" name="Mol. Ecol. Resour.">
        <title>The genomes of chicory, endive, great burdock and yacon provide insights into Asteraceae palaeo-polyploidization history and plant inulin production.</title>
        <authorList>
            <person name="Fan W."/>
            <person name="Wang S."/>
            <person name="Wang H."/>
            <person name="Wang A."/>
            <person name="Jiang F."/>
            <person name="Liu H."/>
            <person name="Zhao H."/>
            <person name="Xu D."/>
            <person name="Zhang Y."/>
        </authorList>
    </citation>
    <scope>NUCLEOTIDE SEQUENCE [LARGE SCALE GENOMIC DNA]</scope>
    <source>
        <strain evidence="2">cv. Yunnan</strain>
    </source>
</reference>
<reference evidence="1 2" key="2">
    <citation type="journal article" date="2022" name="Mol. Ecol. Resour.">
        <title>The genomes of chicory, endive, great burdock and yacon provide insights into Asteraceae paleo-polyploidization history and plant inulin production.</title>
        <authorList>
            <person name="Fan W."/>
            <person name="Wang S."/>
            <person name="Wang H."/>
            <person name="Wang A."/>
            <person name="Jiang F."/>
            <person name="Liu H."/>
            <person name="Zhao H."/>
            <person name="Xu D."/>
            <person name="Zhang Y."/>
        </authorList>
    </citation>
    <scope>NUCLEOTIDE SEQUENCE [LARGE SCALE GENOMIC DNA]</scope>
    <source>
        <strain evidence="2">cv. Yunnan</strain>
        <tissue evidence="1">Leaves</tissue>
    </source>
</reference>
<accession>A0ACB8ZFK8</accession>